<sequence length="198" mass="21795">MPIFSHSPPGEGHGLSLRLRRTPGPGSLVATVTCHRLIGCPTHFYQRRTVPCEGDGCQACAEGHNWKWHGYISAVDHSTHEHFLFETTAQGAEPFREYFKRHDTILGCLFHATRLGAHNNGRVIIRCKPQDLSGVKLPSPPDIEKCICKIWNIATSDTEVHGLTKGHARLNVEPADTGNGRSASTTKSPAQKKTDNVE</sequence>
<reference evidence="2" key="1">
    <citation type="journal article" date="2015" name="Nature">
        <title>Complex archaea that bridge the gap between prokaryotes and eukaryotes.</title>
        <authorList>
            <person name="Spang A."/>
            <person name="Saw J.H."/>
            <person name="Jorgensen S.L."/>
            <person name="Zaremba-Niedzwiedzka K."/>
            <person name="Martijn J."/>
            <person name="Lind A.E."/>
            <person name="van Eijk R."/>
            <person name="Schleper C."/>
            <person name="Guy L."/>
            <person name="Ettema T.J."/>
        </authorList>
    </citation>
    <scope>NUCLEOTIDE SEQUENCE</scope>
</reference>
<dbReference type="EMBL" id="LAZR01005854">
    <property type="protein sequence ID" value="KKM96646.1"/>
    <property type="molecule type" value="Genomic_DNA"/>
</dbReference>
<protein>
    <submittedName>
        <fullName evidence="2">Uncharacterized protein</fullName>
    </submittedName>
</protein>
<evidence type="ECO:0000313" key="2">
    <source>
        <dbReference type="EMBL" id="KKM96646.1"/>
    </source>
</evidence>
<comment type="caution">
    <text evidence="2">The sequence shown here is derived from an EMBL/GenBank/DDBJ whole genome shotgun (WGS) entry which is preliminary data.</text>
</comment>
<accession>A0A0F9MBE6</accession>
<feature type="region of interest" description="Disordered" evidence="1">
    <location>
        <begin position="169"/>
        <end position="198"/>
    </location>
</feature>
<proteinExistence type="predicted"/>
<feature type="compositionally biased region" description="Polar residues" evidence="1">
    <location>
        <begin position="179"/>
        <end position="191"/>
    </location>
</feature>
<evidence type="ECO:0000256" key="1">
    <source>
        <dbReference type="SAM" id="MobiDB-lite"/>
    </source>
</evidence>
<gene>
    <name evidence="2" type="ORF">LCGC14_1176090</name>
</gene>
<name>A0A0F9MBE6_9ZZZZ</name>
<dbReference type="AlphaFoldDB" id="A0A0F9MBE6"/>
<organism evidence="2">
    <name type="scientific">marine sediment metagenome</name>
    <dbReference type="NCBI Taxonomy" id="412755"/>
    <lineage>
        <taxon>unclassified sequences</taxon>
        <taxon>metagenomes</taxon>
        <taxon>ecological metagenomes</taxon>
    </lineage>
</organism>